<dbReference type="InterPro" id="IPR050141">
    <property type="entry name" value="GCL_type2/YbdK_subfam"/>
</dbReference>
<dbReference type="Pfam" id="PF04107">
    <property type="entry name" value="GCS2"/>
    <property type="match status" value="1"/>
</dbReference>
<keyword evidence="1 5" id="KW-0436">Ligase</keyword>
<keyword evidence="8" id="KW-1185">Reference proteome</keyword>
<dbReference type="InterPro" id="IPR006336">
    <property type="entry name" value="GCS2"/>
</dbReference>
<dbReference type="NCBIfam" id="NF010041">
    <property type="entry name" value="PRK13517.1-1"/>
    <property type="match status" value="1"/>
</dbReference>
<dbReference type="InterPro" id="IPR014746">
    <property type="entry name" value="Gln_synth/guanido_kin_cat_dom"/>
</dbReference>
<dbReference type="PANTHER" id="PTHR36510:SF1">
    <property type="entry name" value="GLUTAMATE--CYSTEINE LIGASE 2-RELATED"/>
    <property type="match status" value="1"/>
</dbReference>
<dbReference type="RefSeq" id="WP_136448641.1">
    <property type="nucleotide sequence ID" value="NZ_SSXH01000375.1"/>
</dbReference>
<dbReference type="OrthoDB" id="9803842at2"/>
<comment type="similarity">
    <text evidence="5">Belongs to the glutamate--cysteine ligase type 2 family. YbdK subfamily.</text>
</comment>
<keyword evidence="3 5" id="KW-0067">ATP-binding</keyword>
<reference evidence="7 8" key="1">
    <citation type="submission" date="2019-04" db="EMBL/GenBank/DDBJ databases">
        <title>Draft genome sequences for three unisolated Alnus-infective Frankia Sp+ strains, AgTrS, AiOr and AvVan, the first sequenced Frankia strains able to sporulate in-planta.</title>
        <authorList>
            <person name="Bethencourt L."/>
            <person name="Vautrin F."/>
            <person name="Taib N."/>
            <person name="Dubost A."/>
            <person name="Castro-Garcia L."/>
            <person name="Imbaud O."/>
            <person name="Abrouk D."/>
            <person name="Fournier P."/>
            <person name="Briolay J."/>
            <person name="Nguyen A."/>
            <person name="Normand P."/>
            <person name="Fernandez M.P."/>
            <person name="Brochier-Armanet C."/>
            <person name="Herrera-Belaroussi A."/>
        </authorList>
    </citation>
    <scope>NUCLEOTIDE SEQUENCE [LARGE SCALE GENOMIC DNA]</scope>
    <source>
        <strain evidence="7 8">AvVan</strain>
    </source>
</reference>
<comment type="caution">
    <text evidence="7">The sequence shown here is derived from an EMBL/GenBank/DDBJ whole genome shotgun (WGS) entry which is preliminary data.</text>
</comment>
<organism evidence="7 8">
    <name type="scientific">Candidatus Frankia alpina</name>
    <dbReference type="NCBI Taxonomy" id="2699483"/>
    <lineage>
        <taxon>Bacteria</taxon>
        <taxon>Bacillati</taxon>
        <taxon>Actinomycetota</taxon>
        <taxon>Actinomycetes</taxon>
        <taxon>Frankiales</taxon>
        <taxon>Frankiaceae</taxon>
        <taxon>Frankia</taxon>
    </lineage>
</organism>
<comment type="catalytic activity">
    <reaction evidence="4 5">
        <text>L-cysteine + L-glutamate + ATP = gamma-L-glutamyl-L-cysteine + ADP + phosphate + H(+)</text>
        <dbReference type="Rhea" id="RHEA:13285"/>
        <dbReference type="ChEBI" id="CHEBI:15378"/>
        <dbReference type="ChEBI" id="CHEBI:29985"/>
        <dbReference type="ChEBI" id="CHEBI:30616"/>
        <dbReference type="ChEBI" id="CHEBI:35235"/>
        <dbReference type="ChEBI" id="CHEBI:43474"/>
        <dbReference type="ChEBI" id="CHEBI:58173"/>
        <dbReference type="ChEBI" id="CHEBI:456216"/>
        <dbReference type="EC" id="6.3.2.2"/>
    </reaction>
</comment>
<dbReference type="Gene3D" id="3.30.590.20">
    <property type="match status" value="1"/>
</dbReference>
<evidence type="ECO:0000256" key="6">
    <source>
        <dbReference type="SAM" id="MobiDB-lite"/>
    </source>
</evidence>
<keyword evidence="2 5" id="KW-0547">Nucleotide-binding</keyword>
<dbReference type="NCBIfam" id="TIGR02050">
    <property type="entry name" value="gshA_cyan_rel"/>
    <property type="match status" value="1"/>
</dbReference>
<evidence type="ECO:0000313" key="7">
    <source>
        <dbReference type="EMBL" id="THJ72249.1"/>
    </source>
</evidence>
<dbReference type="GO" id="GO:0004357">
    <property type="term" value="F:glutamate-cysteine ligase activity"/>
    <property type="evidence" value="ECO:0007669"/>
    <property type="project" value="UniProtKB-EC"/>
</dbReference>
<dbReference type="HAMAP" id="MF_01609">
    <property type="entry name" value="Glu_cys_ligase_2"/>
    <property type="match status" value="1"/>
</dbReference>
<protein>
    <recommendedName>
        <fullName evidence="5">Putative glutamate--cysteine ligase 2</fullName>
        <ecNumber evidence="5">6.3.2.2</ecNumber>
    </recommendedName>
    <alternativeName>
        <fullName evidence="5">Gamma-glutamylcysteine synthetase 2</fullName>
        <shortName evidence="5">GCS 2</shortName>
        <shortName evidence="5">Gamma-GCS 2</shortName>
    </alternativeName>
</protein>
<evidence type="ECO:0000256" key="5">
    <source>
        <dbReference type="HAMAP-Rule" id="MF_01609"/>
    </source>
</evidence>
<sequence>MTTDGVRTVGVEEEFVLVDPERRAVRAAASQVLARQDRDGPGRAPGGGDLDVELTREQVESGSAPHINLAGLRGSLVELRRAAARAAQAEGVALAATATCPTPTQPTLTLKPRYQRMHQEFGLTAREQLTCGCHVHVAVHSREEAVGALDRLRPWLSVLVAMTTNSPFWQGADSGYASYRTQVWQRWPTASAAGAFGSPAEYDRIVNLLIRTGAALDDGMIYFDARLSHHYPTLELRVADVCLSVDDAVLLAALARALVSTAAREWAAGEPAPPVRPELLRAAGWRASRHGVSGDLVDLERGELVPARAMVDRLVERVDAELSATGDADAVAALVDDLFARGTGADRQRAVYARRGRIDDVVDLVIHETITVASP</sequence>
<proteinExistence type="inferred from homology"/>
<evidence type="ECO:0000256" key="1">
    <source>
        <dbReference type="ARBA" id="ARBA00022598"/>
    </source>
</evidence>
<dbReference type="InterPro" id="IPR011793">
    <property type="entry name" value="YbdK"/>
</dbReference>
<evidence type="ECO:0000313" key="8">
    <source>
        <dbReference type="Proteomes" id="UP000305282"/>
    </source>
</evidence>
<dbReference type="GO" id="GO:0042398">
    <property type="term" value="P:modified amino acid biosynthetic process"/>
    <property type="evidence" value="ECO:0007669"/>
    <property type="project" value="InterPro"/>
</dbReference>
<dbReference type="GO" id="GO:0005524">
    <property type="term" value="F:ATP binding"/>
    <property type="evidence" value="ECO:0007669"/>
    <property type="project" value="UniProtKB-KW"/>
</dbReference>
<name>A0A4V3Z731_9ACTN</name>
<dbReference type="EC" id="6.3.2.2" evidence="5"/>
<dbReference type="Proteomes" id="UP000305282">
    <property type="component" value="Unassembled WGS sequence"/>
</dbReference>
<accession>A0A4V3Z731</accession>
<evidence type="ECO:0000256" key="3">
    <source>
        <dbReference type="ARBA" id="ARBA00022840"/>
    </source>
</evidence>
<evidence type="ECO:0000256" key="4">
    <source>
        <dbReference type="ARBA" id="ARBA00048819"/>
    </source>
</evidence>
<gene>
    <name evidence="7" type="ORF">E7Y31_14780</name>
</gene>
<dbReference type="PANTHER" id="PTHR36510">
    <property type="entry name" value="GLUTAMATE--CYSTEINE LIGASE 2-RELATED"/>
    <property type="match status" value="1"/>
</dbReference>
<dbReference type="AlphaFoldDB" id="A0A4V3Z731"/>
<comment type="function">
    <text evidence="5">ATP-dependent carboxylate-amine ligase which exhibits weak glutamate--cysteine ligase activity.</text>
</comment>
<evidence type="ECO:0000256" key="2">
    <source>
        <dbReference type="ARBA" id="ARBA00022741"/>
    </source>
</evidence>
<feature type="region of interest" description="Disordered" evidence="6">
    <location>
        <begin position="31"/>
        <end position="50"/>
    </location>
</feature>
<dbReference type="EMBL" id="SSXH01000375">
    <property type="protein sequence ID" value="THJ72249.1"/>
    <property type="molecule type" value="Genomic_DNA"/>
</dbReference>
<dbReference type="SUPFAM" id="SSF55931">
    <property type="entry name" value="Glutamine synthetase/guanido kinase"/>
    <property type="match status" value="1"/>
</dbReference>